<dbReference type="EMBL" id="CABPRJ010000656">
    <property type="protein sequence ID" value="VVC31226.1"/>
    <property type="molecule type" value="Genomic_DNA"/>
</dbReference>
<proteinExistence type="predicted"/>
<protein>
    <submittedName>
        <fullName evidence="1">Uncharacterized protein</fullName>
    </submittedName>
</protein>
<gene>
    <name evidence="1" type="ORF">CINCED_3A019441</name>
</gene>
<accession>A0A5E4MG81</accession>
<dbReference type="AlphaFoldDB" id="A0A5E4MG81"/>
<dbReference type="Proteomes" id="UP000325440">
    <property type="component" value="Unassembled WGS sequence"/>
</dbReference>
<evidence type="ECO:0000313" key="2">
    <source>
        <dbReference type="Proteomes" id="UP000325440"/>
    </source>
</evidence>
<organism evidence="1 2">
    <name type="scientific">Cinara cedri</name>
    <dbReference type="NCBI Taxonomy" id="506608"/>
    <lineage>
        <taxon>Eukaryota</taxon>
        <taxon>Metazoa</taxon>
        <taxon>Ecdysozoa</taxon>
        <taxon>Arthropoda</taxon>
        <taxon>Hexapoda</taxon>
        <taxon>Insecta</taxon>
        <taxon>Pterygota</taxon>
        <taxon>Neoptera</taxon>
        <taxon>Paraneoptera</taxon>
        <taxon>Hemiptera</taxon>
        <taxon>Sternorrhyncha</taxon>
        <taxon>Aphidomorpha</taxon>
        <taxon>Aphidoidea</taxon>
        <taxon>Aphididae</taxon>
        <taxon>Lachninae</taxon>
        <taxon>Cinara</taxon>
    </lineage>
</organism>
<keyword evidence="2" id="KW-1185">Reference proteome</keyword>
<dbReference type="OrthoDB" id="6646058at2759"/>
<evidence type="ECO:0000313" key="1">
    <source>
        <dbReference type="EMBL" id="VVC31226.1"/>
    </source>
</evidence>
<name>A0A5E4MG81_9HEMI</name>
<sequence length="141" mass="16056">MSDTEDSSNRSKSLKPTVRKFVPSTSRVSLPVRFANPENPASERPIALLSTETKQLLGSNENLLYSVDNTLANVDITLELTKDSMAEASLLNQTIRKYRGPYRGQRNNNRIQYIKRRIVQQHLLKSTAIWGYSTWDVRSNS</sequence>
<reference evidence="1 2" key="1">
    <citation type="submission" date="2019-08" db="EMBL/GenBank/DDBJ databases">
        <authorList>
            <person name="Alioto T."/>
            <person name="Alioto T."/>
            <person name="Gomez Garrido J."/>
        </authorList>
    </citation>
    <scope>NUCLEOTIDE SEQUENCE [LARGE SCALE GENOMIC DNA]</scope>
</reference>